<protein>
    <submittedName>
        <fullName evidence="1">Uncharacterized protein</fullName>
    </submittedName>
</protein>
<sequence>MPLTPLLNRLIWLPRCFLGAWQDSTGRQLHLWRNKGNKLLVSIHGADKQPFTLSDLDENTWPSIDLEGTLKYNKSNDTSYISIEAGQSGLGPTYELYLCLWNKRGLTPYSWLNKKGIPIIKPNIGLGLYDDWEDHLGVPWAWPLEDFHKKIPRPK</sequence>
<comment type="caution">
    <text evidence="1">The sequence shown here is derived from an EMBL/GenBank/DDBJ whole genome shotgun (WGS) entry which is preliminary data.</text>
</comment>
<evidence type="ECO:0000313" key="2">
    <source>
        <dbReference type="Proteomes" id="UP000321168"/>
    </source>
</evidence>
<dbReference type="EMBL" id="VORB01000012">
    <property type="protein sequence ID" value="TXC75614.1"/>
    <property type="molecule type" value="Genomic_DNA"/>
</dbReference>
<dbReference type="AlphaFoldDB" id="A0A5C6USI9"/>
<evidence type="ECO:0000313" key="1">
    <source>
        <dbReference type="EMBL" id="TXC75614.1"/>
    </source>
</evidence>
<reference evidence="1 2" key="1">
    <citation type="submission" date="2019-08" db="EMBL/GenBank/DDBJ databases">
        <title>Genome of Luteibaculum oceani JCM 18817.</title>
        <authorList>
            <person name="Bowman J.P."/>
        </authorList>
    </citation>
    <scope>NUCLEOTIDE SEQUENCE [LARGE SCALE GENOMIC DNA]</scope>
    <source>
        <strain evidence="1 2">JCM 18817</strain>
    </source>
</reference>
<dbReference type="Proteomes" id="UP000321168">
    <property type="component" value="Unassembled WGS sequence"/>
</dbReference>
<keyword evidence="2" id="KW-1185">Reference proteome</keyword>
<organism evidence="1 2">
    <name type="scientific">Luteibaculum oceani</name>
    <dbReference type="NCBI Taxonomy" id="1294296"/>
    <lineage>
        <taxon>Bacteria</taxon>
        <taxon>Pseudomonadati</taxon>
        <taxon>Bacteroidota</taxon>
        <taxon>Flavobacteriia</taxon>
        <taxon>Flavobacteriales</taxon>
        <taxon>Luteibaculaceae</taxon>
        <taxon>Luteibaculum</taxon>
    </lineage>
</organism>
<proteinExistence type="predicted"/>
<gene>
    <name evidence="1" type="ORF">FRX97_11585</name>
</gene>
<accession>A0A5C6USI9</accession>
<dbReference type="RefSeq" id="WP_170227127.1">
    <property type="nucleotide sequence ID" value="NZ_VORB01000012.1"/>
</dbReference>
<name>A0A5C6USI9_9FLAO</name>